<evidence type="ECO:0000313" key="1">
    <source>
        <dbReference type="EMBL" id="RGY74387.1"/>
    </source>
</evidence>
<gene>
    <name evidence="1" type="ORF">DXA22_10275</name>
</gene>
<evidence type="ECO:0000313" key="2">
    <source>
        <dbReference type="Proteomes" id="UP000284163"/>
    </source>
</evidence>
<protein>
    <submittedName>
        <fullName evidence="1">Uncharacterized protein</fullName>
    </submittedName>
</protein>
<reference evidence="1 2" key="1">
    <citation type="submission" date="2018-08" db="EMBL/GenBank/DDBJ databases">
        <title>A genome reference for cultivated species of the human gut microbiota.</title>
        <authorList>
            <person name="Zou Y."/>
            <person name="Xue W."/>
            <person name="Luo G."/>
        </authorList>
    </citation>
    <scope>NUCLEOTIDE SEQUENCE [LARGE SCALE GENOMIC DNA]</scope>
    <source>
        <strain evidence="1 2">CF01-1</strain>
    </source>
</reference>
<name>A0A413KAG1_BIFPS</name>
<dbReference type="EMBL" id="QSDK01000035">
    <property type="protein sequence ID" value="RGY74387.1"/>
    <property type="molecule type" value="Genomic_DNA"/>
</dbReference>
<accession>A0A413KAG1</accession>
<sequence>MQQVPDLSDYTDADLAELGLPPRAVIQLDDVVEPSGRFIDGIGTFACDGDGYLVDDVDYCIEQANDMVAGEGDFAEDGPQPNQVVDVTELDRSAYPKL</sequence>
<dbReference type="Proteomes" id="UP000284163">
    <property type="component" value="Unassembled WGS sequence"/>
</dbReference>
<organism evidence="1 2">
    <name type="scientific">Bifidobacterium pseudocatenulatum</name>
    <dbReference type="NCBI Taxonomy" id="28026"/>
    <lineage>
        <taxon>Bacteria</taxon>
        <taxon>Bacillati</taxon>
        <taxon>Actinomycetota</taxon>
        <taxon>Actinomycetes</taxon>
        <taxon>Bifidobacteriales</taxon>
        <taxon>Bifidobacteriaceae</taxon>
        <taxon>Bifidobacterium</taxon>
    </lineage>
</organism>
<proteinExistence type="predicted"/>
<dbReference type="AlphaFoldDB" id="A0A413KAG1"/>
<comment type="caution">
    <text evidence="1">The sequence shown here is derived from an EMBL/GenBank/DDBJ whole genome shotgun (WGS) entry which is preliminary data.</text>
</comment>